<dbReference type="Proteomes" id="UP001500167">
    <property type="component" value="Unassembled WGS sequence"/>
</dbReference>
<evidence type="ECO:0000256" key="2">
    <source>
        <dbReference type="SAM" id="Phobius"/>
    </source>
</evidence>
<evidence type="ECO:0000256" key="1">
    <source>
        <dbReference type="SAM" id="Coils"/>
    </source>
</evidence>
<keyword evidence="2" id="KW-0812">Transmembrane</keyword>
<sequence>MKINNTYKKLMLGILFLSGLKPGFATIQQQHIENQTTIMSDVLFQRIVIALGTAVLFLFVLMIVQIIARRRAIATLENNVRGLEFKLNSNQQQLNTRQNSPNQVRHDETYYESLKSELDILKSTVGELSKTVSELNGNCTARVAEENKTENKSIDQVNNTQIHQHVDMPSEPITLSVPTRQEFVASCLTGGAFKDLEPVSKKDRRTPYIIVNKENEYFFRLDESNHDAIMNSLQHRDSYIDGFCEPLNNYFPEARTFTQLSELGKLQKQENRFKVIEKIKIKYI</sequence>
<reference evidence="4" key="1">
    <citation type="journal article" date="2019" name="Int. J. Syst. Evol. Microbiol.">
        <title>The Global Catalogue of Microorganisms (GCM) 10K type strain sequencing project: providing services to taxonomists for standard genome sequencing and annotation.</title>
        <authorList>
            <consortium name="The Broad Institute Genomics Platform"/>
            <consortium name="The Broad Institute Genome Sequencing Center for Infectious Disease"/>
            <person name="Wu L."/>
            <person name="Ma J."/>
        </authorList>
    </citation>
    <scope>NUCLEOTIDE SEQUENCE [LARGE SCALE GENOMIC DNA]</scope>
    <source>
        <strain evidence="4">JCM 16722</strain>
    </source>
</reference>
<dbReference type="RefSeq" id="WP_346083831.1">
    <property type="nucleotide sequence ID" value="NZ_BAAAZK010000002.1"/>
</dbReference>
<feature type="coiled-coil region" evidence="1">
    <location>
        <begin position="73"/>
        <end position="131"/>
    </location>
</feature>
<evidence type="ECO:0000313" key="4">
    <source>
        <dbReference type="Proteomes" id="UP001500167"/>
    </source>
</evidence>
<feature type="transmembrane region" description="Helical" evidence="2">
    <location>
        <begin position="49"/>
        <end position="68"/>
    </location>
</feature>
<keyword evidence="2" id="KW-1133">Transmembrane helix</keyword>
<keyword evidence="2" id="KW-0472">Membrane</keyword>
<organism evidence="3 4">
    <name type="scientific">Sphingobacterium ginsenosidimutans</name>
    <dbReference type="NCBI Taxonomy" id="687845"/>
    <lineage>
        <taxon>Bacteria</taxon>
        <taxon>Pseudomonadati</taxon>
        <taxon>Bacteroidota</taxon>
        <taxon>Sphingobacteriia</taxon>
        <taxon>Sphingobacteriales</taxon>
        <taxon>Sphingobacteriaceae</taxon>
        <taxon>Sphingobacterium</taxon>
    </lineage>
</organism>
<dbReference type="EMBL" id="BAAAZK010000002">
    <property type="protein sequence ID" value="GAA4168266.1"/>
    <property type="molecule type" value="Genomic_DNA"/>
</dbReference>
<evidence type="ECO:0008006" key="5">
    <source>
        <dbReference type="Google" id="ProtNLM"/>
    </source>
</evidence>
<keyword evidence="4" id="KW-1185">Reference proteome</keyword>
<evidence type="ECO:0000313" key="3">
    <source>
        <dbReference type="EMBL" id="GAA4168266.1"/>
    </source>
</evidence>
<accession>A0ABP7ZQV9</accession>
<gene>
    <name evidence="3" type="ORF">GCM10022218_02850</name>
</gene>
<name>A0ABP7ZQV9_9SPHI</name>
<comment type="caution">
    <text evidence="3">The sequence shown here is derived from an EMBL/GenBank/DDBJ whole genome shotgun (WGS) entry which is preliminary data.</text>
</comment>
<keyword evidence="1" id="KW-0175">Coiled coil</keyword>
<protein>
    <recommendedName>
        <fullName evidence="5">YARHG domain-containing protein</fullName>
    </recommendedName>
</protein>
<proteinExistence type="predicted"/>